<name>A0ABV8AUW8_9BACT</name>
<feature type="transmembrane region" description="Helical" evidence="6">
    <location>
        <begin position="680"/>
        <end position="705"/>
    </location>
</feature>
<sequence length="803" mass="89343">MLTNYLKIAFRNLSRNKMRSVIHVLGLSIGIAICFLIYNVVNYSNSFDTFHPDADRIFRITTLTDWGEGGNYPNSGTPGPLGEVIDTDLSGIEAKGRLYTLYQTLVADPENQKSFGRSDLVTFADPGFFEIFPRKWLAGNSASALELPNTAVISETSLHKYFPGSQPQDVLGRELIFVDTDSFPAQITGVIEDYKQNTDFIFQDFISFASIATEEQKEWFGIHLWGSVNSSSQLFVKASEGKTKDSLGEDLKPVVSKYFEKETEYATSFFAEPLSEMHFSQNYSNDQVSKVFLNGLIFIGFIILILAALNFINLETAQAINRSKEVGIRKTIGGSRSELIFQFLSETLLLVVLSSAIGMILVEGLHILFAPYFPTNFRIEYTSILNLGFYLAFPVLLALMTGIYPALVLSGYQAQQALKGELQKAGKFSLGAFLRKNLTVLQFATSIAFIILVVVLQAQLRFVSSQPLGFDKEAVLHTSLPFMSDPNDMLLLQSRLSQESSVKGASLSGSLVSSTSLWTSDAAIARDSADFEFFVQVMNVDSAFVGVNGIPLLAGTDKIKSSDEILVNRSFLNTTEIATPNEAIGQEVRHADQQFRIIGVIDDFHSRTLREDIRPMLMKTEPTYFQTISVKLQSDQNLSIAKENLERIYASIYPEEQVSFAFLDAEIDKFYREDIKIRNVLGFACGLAILISCMGLFGLSSFTIAQRTKEISIRKVLGASFQQILILISREYVILVGVSFLLAIYPAYYFLNDWLGGFHNRIDMPYIIYLLSGFGVLAICLLIVGVHSYVASSNNPAKVLKSE</sequence>
<feature type="transmembrane region" description="Helical" evidence="6">
    <location>
        <begin position="732"/>
        <end position="751"/>
    </location>
</feature>
<feature type="transmembrane region" description="Helical" evidence="6">
    <location>
        <begin position="389"/>
        <end position="412"/>
    </location>
</feature>
<keyword evidence="10" id="KW-1185">Reference proteome</keyword>
<keyword evidence="5 6" id="KW-0472">Membrane</keyword>
<dbReference type="PANTHER" id="PTHR30572:SF18">
    <property type="entry name" value="ABC-TYPE MACROLIDE FAMILY EXPORT SYSTEM PERMEASE COMPONENT 2"/>
    <property type="match status" value="1"/>
</dbReference>
<feature type="transmembrane region" description="Helical" evidence="6">
    <location>
        <begin position="21"/>
        <end position="41"/>
    </location>
</feature>
<reference evidence="10" key="1">
    <citation type="journal article" date="2019" name="Int. J. Syst. Evol. Microbiol.">
        <title>The Global Catalogue of Microorganisms (GCM) 10K type strain sequencing project: providing services to taxonomists for standard genome sequencing and annotation.</title>
        <authorList>
            <consortium name="The Broad Institute Genomics Platform"/>
            <consortium name="The Broad Institute Genome Sequencing Center for Infectious Disease"/>
            <person name="Wu L."/>
            <person name="Ma J."/>
        </authorList>
    </citation>
    <scope>NUCLEOTIDE SEQUENCE [LARGE SCALE GENOMIC DNA]</scope>
    <source>
        <strain evidence="10">CCUG 60523</strain>
    </source>
</reference>
<evidence type="ECO:0000256" key="5">
    <source>
        <dbReference type="ARBA" id="ARBA00023136"/>
    </source>
</evidence>
<accession>A0ABV8AUW8</accession>
<evidence type="ECO:0000256" key="2">
    <source>
        <dbReference type="ARBA" id="ARBA00022475"/>
    </source>
</evidence>
<feature type="domain" description="ABC3 transporter permease C-terminal" evidence="7">
    <location>
        <begin position="684"/>
        <end position="796"/>
    </location>
</feature>
<organism evidence="9 10">
    <name type="scientific">Algoriphagus namhaensis</name>
    <dbReference type="NCBI Taxonomy" id="915353"/>
    <lineage>
        <taxon>Bacteria</taxon>
        <taxon>Pseudomonadati</taxon>
        <taxon>Bacteroidota</taxon>
        <taxon>Cytophagia</taxon>
        <taxon>Cytophagales</taxon>
        <taxon>Cyclobacteriaceae</taxon>
        <taxon>Algoriphagus</taxon>
    </lineage>
</organism>
<dbReference type="InterPro" id="IPR003838">
    <property type="entry name" value="ABC3_permease_C"/>
</dbReference>
<proteinExistence type="predicted"/>
<evidence type="ECO:0000313" key="10">
    <source>
        <dbReference type="Proteomes" id="UP001595805"/>
    </source>
</evidence>
<feature type="transmembrane region" description="Helical" evidence="6">
    <location>
        <begin position="291"/>
        <end position="312"/>
    </location>
</feature>
<dbReference type="Proteomes" id="UP001595805">
    <property type="component" value="Unassembled WGS sequence"/>
</dbReference>
<feature type="transmembrane region" description="Helical" evidence="6">
    <location>
        <begin position="433"/>
        <end position="456"/>
    </location>
</feature>
<evidence type="ECO:0000256" key="3">
    <source>
        <dbReference type="ARBA" id="ARBA00022692"/>
    </source>
</evidence>
<keyword evidence="4 6" id="KW-1133">Transmembrane helix</keyword>
<evidence type="ECO:0000256" key="6">
    <source>
        <dbReference type="SAM" id="Phobius"/>
    </source>
</evidence>
<dbReference type="Pfam" id="PF02687">
    <property type="entry name" value="FtsX"/>
    <property type="match status" value="2"/>
</dbReference>
<feature type="domain" description="ABC3 transporter permease C-terminal" evidence="7">
    <location>
        <begin position="297"/>
        <end position="411"/>
    </location>
</feature>
<evidence type="ECO:0000256" key="4">
    <source>
        <dbReference type="ARBA" id="ARBA00022989"/>
    </source>
</evidence>
<protein>
    <submittedName>
        <fullName evidence="9">ABC transporter permease</fullName>
    </submittedName>
</protein>
<dbReference type="EMBL" id="JBHRZS010000007">
    <property type="protein sequence ID" value="MFC3881743.1"/>
    <property type="molecule type" value="Genomic_DNA"/>
</dbReference>
<dbReference type="InterPro" id="IPR050250">
    <property type="entry name" value="Macrolide_Exporter_MacB"/>
</dbReference>
<feature type="transmembrane region" description="Helical" evidence="6">
    <location>
        <begin position="348"/>
        <end position="369"/>
    </location>
</feature>
<dbReference type="PANTHER" id="PTHR30572">
    <property type="entry name" value="MEMBRANE COMPONENT OF TRANSPORTER-RELATED"/>
    <property type="match status" value="1"/>
</dbReference>
<evidence type="ECO:0000256" key="1">
    <source>
        <dbReference type="ARBA" id="ARBA00004651"/>
    </source>
</evidence>
<evidence type="ECO:0000259" key="8">
    <source>
        <dbReference type="Pfam" id="PF12704"/>
    </source>
</evidence>
<feature type="domain" description="MacB-like periplasmic core" evidence="8">
    <location>
        <begin position="20"/>
        <end position="252"/>
    </location>
</feature>
<dbReference type="InterPro" id="IPR025857">
    <property type="entry name" value="MacB_PCD"/>
</dbReference>
<dbReference type="RefSeq" id="WP_377907093.1">
    <property type="nucleotide sequence ID" value="NZ_JBHRZS010000007.1"/>
</dbReference>
<evidence type="ECO:0000313" key="9">
    <source>
        <dbReference type="EMBL" id="MFC3881743.1"/>
    </source>
</evidence>
<dbReference type="Pfam" id="PF12704">
    <property type="entry name" value="MacB_PCD"/>
    <property type="match status" value="1"/>
</dbReference>
<feature type="transmembrane region" description="Helical" evidence="6">
    <location>
        <begin position="766"/>
        <end position="791"/>
    </location>
</feature>
<comment type="subcellular location">
    <subcellularLocation>
        <location evidence="1">Cell membrane</location>
        <topology evidence="1">Multi-pass membrane protein</topology>
    </subcellularLocation>
</comment>
<gene>
    <name evidence="9" type="ORF">ACFOSV_16225</name>
</gene>
<comment type="caution">
    <text evidence="9">The sequence shown here is derived from an EMBL/GenBank/DDBJ whole genome shotgun (WGS) entry which is preliminary data.</text>
</comment>
<keyword evidence="3 6" id="KW-0812">Transmembrane</keyword>
<evidence type="ECO:0000259" key="7">
    <source>
        <dbReference type="Pfam" id="PF02687"/>
    </source>
</evidence>
<keyword evidence="2" id="KW-1003">Cell membrane</keyword>